<evidence type="ECO:0000256" key="1">
    <source>
        <dbReference type="SAM" id="Phobius"/>
    </source>
</evidence>
<protein>
    <submittedName>
        <fullName evidence="2">Uncharacterized protein</fullName>
    </submittedName>
</protein>
<gene>
    <name evidence="2" type="ORF">CMEL01_08760</name>
</gene>
<proteinExistence type="predicted"/>
<organism evidence="2 3">
    <name type="scientific">Colletotrichum melonis</name>
    <dbReference type="NCBI Taxonomy" id="1209925"/>
    <lineage>
        <taxon>Eukaryota</taxon>
        <taxon>Fungi</taxon>
        <taxon>Dikarya</taxon>
        <taxon>Ascomycota</taxon>
        <taxon>Pezizomycotina</taxon>
        <taxon>Sordariomycetes</taxon>
        <taxon>Hypocreomycetidae</taxon>
        <taxon>Glomerellales</taxon>
        <taxon>Glomerellaceae</taxon>
        <taxon>Colletotrichum</taxon>
        <taxon>Colletotrichum acutatum species complex</taxon>
    </lineage>
</organism>
<evidence type="ECO:0000313" key="2">
    <source>
        <dbReference type="EMBL" id="KAK1449445.1"/>
    </source>
</evidence>
<dbReference type="EMBL" id="MLGG01000068">
    <property type="protein sequence ID" value="KAK1449445.1"/>
    <property type="molecule type" value="Genomic_DNA"/>
</dbReference>
<name>A0AAI9XHS0_9PEZI</name>
<comment type="caution">
    <text evidence="2">The sequence shown here is derived from an EMBL/GenBank/DDBJ whole genome shotgun (WGS) entry which is preliminary data.</text>
</comment>
<reference evidence="2 3" key="1">
    <citation type="submission" date="2016-10" db="EMBL/GenBank/DDBJ databases">
        <title>The genome sequence of Colletotrichum fioriniae PJ7.</title>
        <authorList>
            <person name="Baroncelli R."/>
        </authorList>
    </citation>
    <scope>NUCLEOTIDE SEQUENCE [LARGE SCALE GENOMIC DNA]</scope>
    <source>
        <strain evidence="2">Col 31</strain>
    </source>
</reference>
<dbReference type="AlphaFoldDB" id="A0AAI9XHS0"/>
<sequence length="150" mass="16436">MDRSLDQWDEISPLLRFLVVIGVVETLATIFYFCVTLWCLARHKRTIDDENVGSIATPIPPITALIHSLREDEPTPLARVVLVPERRGGPKQDPWEPANLSPAPSLAPAAPFLEITRSVLTAGGITAVGIHGMDGALMKDRLSSLNRQAY</sequence>
<accession>A0AAI9XHS0</accession>
<feature type="transmembrane region" description="Helical" evidence="1">
    <location>
        <begin position="14"/>
        <end position="40"/>
    </location>
</feature>
<dbReference type="Proteomes" id="UP001239795">
    <property type="component" value="Unassembled WGS sequence"/>
</dbReference>
<evidence type="ECO:0000313" key="3">
    <source>
        <dbReference type="Proteomes" id="UP001239795"/>
    </source>
</evidence>
<keyword evidence="1" id="KW-0812">Transmembrane</keyword>
<keyword evidence="3" id="KW-1185">Reference proteome</keyword>
<keyword evidence="1" id="KW-0472">Membrane</keyword>
<keyword evidence="1" id="KW-1133">Transmembrane helix</keyword>